<feature type="region of interest" description="Disordered" evidence="1">
    <location>
        <begin position="412"/>
        <end position="433"/>
    </location>
</feature>
<dbReference type="AlphaFoldDB" id="A0A066VTL7"/>
<evidence type="ECO:0000313" key="3">
    <source>
        <dbReference type="Proteomes" id="UP000027361"/>
    </source>
</evidence>
<dbReference type="HOGENOM" id="CLU_510164_0_0_1"/>
<evidence type="ECO:0000256" key="1">
    <source>
        <dbReference type="SAM" id="MobiDB-lite"/>
    </source>
</evidence>
<reference evidence="2 3" key="1">
    <citation type="submission" date="2014-05" db="EMBL/GenBank/DDBJ databases">
        <title>Draft genome sequence of a rare smut relative, Tilletiaria anomala UBC 951.</title>
        <authorList>
            <consortium name="DOE Joint Genome Institute"/>
            <person name="Toome M."/>
            <person name="Kuo A."/>
            <person name="Henrissat B."/>
            <person name="Lipzen A."/>
            <person name="Tritt A."/>
            <person name="Yoshinaga Y."/>
            <person name="Zane M."/>
            <person name="Barry K."/>
            <person name="Grigoriev I.V."/>
            <person name="Spatafora J.W."/>
            <person name="Aimea M.C."/>
        </authorList>
    </citation>
    <scope>NUCLEOTIDE SEQUENCE [LARGE SCALE GENOMIC DNA]</scope>
    <source>
        <strain evidence="2 3">UBC 951</strain>
    </source>
</reference>
<sequence>MPTRQDARSLWDSMDGRFFSLDDPDASSDAAVRPGIAVQSAGASQNATASAAGPAADGPVDASIQDDTSLALSNWTSSGYSNGSRENGFGTLSARHQELLEEKVRQLKQKERSVGRRKARRQENTRMASNPHVAKPTMADYRIPHSSNPVSSTFTAPIPEELRIPGEGHLLDHVRPEKPATSSTSAALGKYSLSLRDARRILDERASLAYKHLPPTREAWRADPMQEAAAARPSSRSVPLDIIDEVEDDAEGGADAAQRNPDHGPLQRVLIKAAREIAEWTDSLVVDVKLPKPAESVTDLRAAAVEQLQASSSAAQRQSANSASRPLGEEGAIDADPDAGADITITPETYDAEPSLELEPDGFWVEVERTQAYMCWIVEDAFDRLMLHCLARIYGCSSFSCNERWKRYIGQPPAPAGANRAGDHREGMWHQKREKEESIRCTYIVNPRRGTGARNKLLAAGWNPNKPGSRSKRRKRKGSIASSSGDTSAAGYGDGYRYGDRSSSVDTGFDTDLSVDGYSISDFDTAASESFDIA</sequence>
<feature type="compositionally biased region" description="Low complexity" evidence="1">
    <location>
        <begin position="311"/>
        <end position="324"/>
    </location>
</feature>
<dbReference type="EMBL" id="JMSN01000075">
    <property type="protein sequence ID" value="KDN41885.1"/>
    <property type="molecule type" value="Genomic_DNA"/>
</dbReference>
<evidence type="ECO:0000313" key="2">
    <source>
        <dbReference type="EMBL" id="KDN41885.1"/>
    </source>
</evidence>
<dbReference type="InParanoid" id="A0A066VTL7"/>
<protein>
    <submittedName>
        <fullName evidence="2">Uncharacterized protein</fullName>
    </submittedName>
</protein>
<feature type="region of interest" description="Disordered" evidence="1">
    <location>
        <begin position="21"/>
        <end position="63"/>
    </location>
</feature>
<feature type="compositionally biased region" description="Low complexity" evidence="1">
    <location>
        <begin position="39"/>
        <end position="63"/>
    </location>
</feature>
<dbReference type="Proteomes" id="UP000027361">
    <property type="component" value="Unassembled WGS sequence"/>
</dbReference>
<feature type="region of interest" description="Disordered" evidence="1">
    <location>
        <begin position="311"/>
        <end position="340"/>
    </location>
</feature>
<accession>A0A066VTL7</accession>
<comment type="caution">
    <text evidence="2">The sequence shown here is derived from an EMBL/GenBank/DDBJ whole genome shotgun (WGS) entry which is preliminary data.</text>
</comment>
<dbReference type="RefSeq" id="XP_013241886.1">
    <property type="nucleotide sequence ID" value="XM_013386432.1"/>
</dbReference>
<feature type="compositionally biased region" description="Basic and acidic residues" evidence="1">
    <location>
        <begin position="421"/>
        <end position="433"/>
    </location>
</feature>
<dbReference type="GeneID" id="25266109"/>
<gene>
    <name evidence="2" type="ORF">K437DRAFT_269570</name>
</gene>
<organism evidence="2 3">
    <name type="scientific">Tilletiaria anomala (strain ATCC 24038 / CBS 436.72 / UBC 951)</name>
    <dbReference type="NCBI Taxonomy" id="1037660"/>
    <lineage>
        <taxon>Eukaryota</taxon>
        <taxon>Fungi</taxon>
        <taxon>Dikarya</taxon>
        <taxon>Basidiomycota</taxon>
        <taxon>Ustilaginomycotina</taxon>
        <taxon>Exobasidiomycetes</taxon>
        <taxon>Georgefischeriales</taxon>
        <taxon>Tilletiariaceae</taxon>
        <taxon>Tilletiaria</taxon>
    </lineage>
</organism>
<name>A0A066VTL7_TILAU</name>
<feature type="region of interest" description="Disordered" evidence="1">
    <location>
        <begin position="106"/>
        <end position="150"/>
    </location>
</feature>
<feature type="region of interest" description="Disordered" evidence="1">
    <location>
        <begin position="455"/>
        <end position="506"/>
    </location>
</feature>
<keyword evidence="3" id="KW-1185">Reference proteome</keyword>
<feature type="compositionally biased region" description="Low complexity" evidence="1">
    <location>
        <begin position="479"/>
        <end position="491"/>
    </location>
</feature>
<dbReference type="STRING" id="1037660.A0A066VTL7"/>
<proteinExistence type="predicted"/>
<dbReference type="OrthoDB" id="10256743at2759"/>
<feature type="compositionally biased region" description="Basic residues" evidence="1">
    <location>
        <begin position="469"/>
        <end position="478"/>
    </location>
</feature>